<dbReference type="eggNOG" id="ENOG50349NW">
    <property type="taxonomic scope" value="Bacteria"/>
</dbReference>
<dbReference type="KEGG" id="svi:Svir_02330"/>
<gene>
    <name evidence="1" type="ordered locus">Svir_02330</name>
</gene>
<dbReference type="EMBL" id="CP001683">
    <property type="protein sequence ID" value="ACU95315.1"/>
    <property type="molecule type" value="Genomic_DNA"/>
</dbReference>
<dbReference type="STRING" id="471857.Svir_02330"/>
<dbReference type="AlphaFoldDB" id="C7MSV4"/>
<protein>
    <submittedName>
        <fullName evidence="1">Uncharacterized protein</fullName>
    </submittedName>
</protein>
<dbReference type="Proteomes" id="UP000000841">
    <property type="component" value="Chromosome"/>
</dbReference>
<proteinExistence type="predicted"/>
<evidence type="ECO:0000313" key="1">
    <source>
        <dbReference type="EMBL" id="ACU95315.1"/>
    </source>
</evidence>
<name>C7MSV4_SACVD</name>
<reference evidence="1 2" key="1">
    <citation type="journal article" date="2009" name="Stand. Genomic Sci.">
        <title>Complete genome sequence of Saccharomonospora viridis type strain (P101).</title>
        <authorList>
            <person name="Pati A."/>
            <person name="Sikorski J."/>
            <person name="Nolan M."/>
            <person name="Lapidus A."/>
            <person name="Copeland A."/>
            <person name="Glavina Del Rio T."/>
            <person name="Lucas S."/>
            <person name="Chen F."/>
            <person name="Tice H."/>
            <person name="Pitluck S."/>
            <person name="Cheng J.F."/>
            <person name="Chertkov O."/>
            <person name="Brettin T."/>
            <person name="Han C."/>
            <person name="Detter J.C."/>
            <person name="Kuske C."/>
            <person name="Bruce D."/>
            <person name="Goodwin L."/>
            <person name="Chain P."/>
            <person name="D'haeseleer P."/>
            <person name="Chen A."/>
            <person name="Palaniappan K."/>
            <person name="Ivanova N."/>
            <person name="Mavromatis K."/>
            <person name="Mikhailova N."/>
            <person name="Rohde M."/>
            <person name="Tindall B.J."/>
            <person name="Goker M."/>
            <person name="Bristow J."/>
            <person name="Eisen J.A."/>
            <person name="Markowitz V."/>
            <person name="Hugenholtz P."/>
            <person name="Kyrpides N.C."/>
            <person name="Klenk H.P."/>
        </authorList>
    </citation>
    <scope>NUCLEOTIDE SEQUENCE [LARGE SCALE GENOMIC DNA]</scope>
    <source>
        <strain evidence="2">ATCC 15386 / DSM 43017 / JCM 3036 / NBRC 12207 / P101</strain>
    </source>
</reference>
<organism evidence="1 2">
    <name type="scientific">Saccharomonospora viridis (strain ATCC 15386 / DSM 43017 / JCM 3036 / CCUG 5913 / NBRC 12207 / NCIMB 9602 / P101)</name>
    <name type="common">Thermoactinomyces viridis</name>
    <dbReference type="NCBI Taxonomy" id="471857"/>
    <lineage>
        <taxon>Bacteria</taxon>
        <taxon>Bacillati</taxon>
        <taxon>Actinomycetota</taxon>
        <taxon>Actinomycetes</taxon>
        <taxon>Pseudonocardiales</taxon>
        <taxon>Pseudonocardiaceae</taxon>
        <taxon>Saccharomonospora</taxon>
    </lineage>
</organism>
<accession>C7MSV4</accession>
<evidence type="ECO:0000313" key="2">
    <source>
        <dbReference type="Proteomes" id="UP000000841"/>
    </source>
</evidence>
<sequence>MRCASCRRGLDHCHGTVVLHGSGDFGGVECTEPDCVDVEPARHLFVIGCGSVEGGCACAAVPAMS</sequence>
<keyword evidence="2" id="KW-1185">Reference proteome</keyword>
<dbReference type="HOGENOM" id="CLU_186184_0_0_11"/>